<dbReference type="GO" id="GO:0032511">
    <property type="term" value="P:late endosome to vacuole transport via multivesicular body sorting pathway"/>
    <property type="evidence" value="ECO:0007669"/>
    <property type="project" value="InterPro"/>
</dbReference>
<feature type="region of interest" description="Disordered" evidence="3">
    <location>
        <begin position="179"/>
        <end position="228"/>
    </location>
</feature>
<evidence type="ECO:0000256" key="1">
    <source>
        <dbReference type="ARBA" id="ARBA00004308"/>
    </source>
</evidence>
<dbReference type="EMBL" id="KV918825">
    <property type="protein sequence ID" value="OSX77888.1"/>
    <property type="molecule type" value="Genomic_DNA"/>
</dbReference>
<organism evidence="5 6">
    <name type="scientific">Porphyra umbilicalis</name>
    <name type="common">Purple laver</name>
    <name type="synonym">Red alga</name>
    <dbReference type="NCBI Taxonomy" id="2786"/>
    <lineage>
        <taxon>Eukaryota</taxon>
        <taxon>Rhodophyta</taxon>
        <taxon>Bangiophyceae</taxon>
        <taxon>Bangiales</taxon>
        <taxon>Bangiaceae</taxon>
        <taxon>Porphyra</taxon>
    </lineage>
</organism>
<name>A0A1X6PAK3_PORUM</name>
<evidence type="ECO:0000256" key="3">
    <source>
        <dbReference type="SAM" id="MobiDB-lite"/>
    </source>
</evidence>
<dbReference type="InterPro" id="IPR039431">
    <property type="entry name" value="Vta1/CALS_N"/>
</dbReference>
<dbReference type="AlphaFoldDB" id="A0A1X6PAK3"/>
<comment type="subcellular location">
    <subcellularLocation>
        <location evidence="1">Endomembrane system</location>
    </subcellularLocation>
</comment>
<gene>
    <name evidence="5" type="ORF">BU14_0129s0004</name>
</gene>
<dbReference type="PANTHER" id="PTHR46009">
    <property type="entry name" value="VACUOLAR PROTEIN SORTING-ASSOCIATED PROTEIN VTA1 HOMOLOG"/>
    <property type="match status" value="1"/>
</dbReference>
<evidence type="ECO:0000313" key="5">
    <source>
        <dbReference type="EMBL" id="OSX77888.1"/>
    </source>
</evidence>
<dbReference type="OrthoDB" id="5890at2759"/>
<proteinExistence type="predicted"/>
<keyword evidence="2" id="KW-0472">Membrane</keyword>
<dbReference type="GO" id="GO:0005771">
    <property type="term" value="C:multivesicular body"/>
    <property type="evidence" value="ECO:0007669"/>
    <property type="project" value="TreeGrafter"/>
</dbReference>
<sequence length="228" mass="23069">MSAAAWPPCLAPIGRYIARAAEIKEVQPVVAYYCHLYALQLGLELRDTSSPAATTALNALLSTISELNKPLKIAPGDAAANAPVVQGFASAVFDAADAEDRGRGSDRGTARAFYAAVCFFEVCGYFGELPAALAERLAYARWKVADISKAVREGRVPRKGGPADWQRDARAAAAAGGASGAGGAVAAAPAGVRPDDDARRGGTAPTAPTAAAATGADRAAAVTAGGGR</sequence>
<dbReference type="InterPro" id="IPR044538">
    <property type="entry name" value="Vta1-like"/>
</dbReference>
<evidence type="ECO:0000259" key="4">
    <source>
        <dbReference type="Pfam" id="PF04652"/>
    </source>
</evidence>
<reference evidence="5 6" key="1">
    <citation type="submission" date="2017-03" db="EMBL/GenBank/DDBJ databases">
        <title>WGS assembly of Porphyra umbilicalis.</title>
        <authorList>
            <person name="Brawley S.H."/>
            <person name="Blouin N.A."/>
            <person name="Ficko-Blean E."/>
            <person name="Wheeler G.L."/>
            <person name="Lohr M."/>
            <person name="Goodson H.V."/>
            <person name="Jenkins J.W."/>
            <person name="Blaby-Haas C.E."/>
            <person name="Helliwell K.E."/>
            <person name="Chan C."/>
            <person name="Marriage T."/>
            <person name="Bhattacharya D."/>
            <person name="Klein A.S."/>
            <person name="Badis Y."/>
            <person name="Brodie J."/>
            <person name="Cao Y."/>
            <person name="Collen J."/>
            <person name="Dittami S.M."/>
            <person name="Gachon C.M."/>
            <person name="Green B.R."/>
            <person name="Karpowicz S."/>
            <person name="Kim J.W."/>
            <person name="Kudahl U."/>
            <person name="Lin S."/>
            <person name="Michel G."/>
            <person name="Mittag M."/>
            <person name="Olson B.J."/>
            <person name="Pangilinan J."/>
            <person name="Peng Y."/>
            <person name="Qiu H."/>
            <person name="Shu S."/>
            <person name="Singer J.T."/>
            <person name="Smith A.G."/>
            <person name="Sprecher B.N."/>
            <person name="Wagner V."/>
            <person name="Wang W."/>
            <person name="Wang Z.-Y."/>
            <person name="Yan J."/>
            <person name="Yarish C."/>
            <person name="Zoeuner-Riek S."/>
            <person name="Zhuang Y."/>
            <person name="Zou Y."/>
            <person name="Lindquist E.A."/>
            <person name="Grimwood J."/>
            <person name="Barry K."/>
            <person name="Rokhsar D.S."/>
            <person name="Schmutz J."/>
            <person name="Stiller J.W."/>
            <person name="Grossman A.R."/>
            <person name="Prochnik S.E."/>
        </authorList>
    </citation>
    <scope>NUCLEOTIDE SEQUENCE [LARGE SCALE GENOMIC DNA]</scope>
    <source>
        <strain evidence="5">4086291</strain>
    </source>
</reference>
<keyword evidence="6" id="KW-1185">Reference proteome</keyword>
<protein>
    <recommendedName>
        <fullName evidence="4">Vta1/callose synthase N-terminal domain-containing protein</fullName>
    </recommendedName>
</protein>
<evidence type="ECO:0000313" key="6">
    <source>
        <dbReference type="Proteomes" id="UP000218209"/>
    </source>
</evidence>
<dbReference type="Gene3D" id="1.25.40.270">
    <property type="entry name" value="Vacuolar protein sorting-associated protein vta1"/>
    <property type="match status" value="1"/>
</dbReference>
<dbReference type="Pfam" id="PF04652">
    <property type="entry name" value="Vta1"/>
    <property type="match status" value="1"/>
</dbReference>
<feature type="compositionally biased region" description="Low complexity" evidence="3">
    <location>
        <begin position="201"/>
        <end position="228"/>
    </location>
</feature>
<dbReference type="PANTHER" id="PTHR46009:SF1">
    <property type="entry name" value="VACUOLAR PROTEIN SORTING-ASSOCIATED PROTEIN VTA1 HOMOLOG"/>
    <property type="match status" value="1"/>
</dbReference>
<dbReference type="InterPro" id="IPR023175">
    <property type="entry name" value="Vta1/CALS_N_sf"/>
</dbReference>
<feature type="domain" description="Vta1/callose synthase N-terminal" evidence="4">
    <location>
        <begin position="13"/>
        <end position="153"/>
    </location>
</feature>
<evidence type="ECO:0000256" key="2">
    <source>
        <dbReference type="ARBA" id="ARBA00023136"/>
    </source>
</evidence>
<dbReference type="Proteomes" id="UP000218209">
    <property type="component" value="Unassembled WGS sequence"/>
</dbReference>
<accession>A0A1X6PAK3</accession>